<keyword evidence="3" id="KW-1185">Reference proteome</keyword>
<evidence type="ECO:0000313" key="3">
    <source>
        <dbReference type="Proteomes" id="UP000187429"/>
    </source>
</evidence>
<organism evidence="2 3">
    <name type="scientific">Smittium culicis</name>
    <dbReference type="NCBI Taxonomy" id="133412"/>
    <lineage>
        <taxon>Eukaryota</taxon>
        <taxon>Fungi</taxon>
        <taxon>Fungi incertae sedis</taxon>
        <taxon>Zoopagomycota</taxon>
        <taxon>Kickxellomycotina</taxon>
        <taxon>Harpellomycetes</taxon>
        <taxon>Harpellales</taxon>
        <taxon>Legeriomycetaceae</taxon>
        <taxon>Smittium</taxon>
    </lineage>
</organism>
<dbReference type="EMBL" id="LSSM01001612">
    <property type="protein sequence ID" value="OMJ25602.1"/>
    <property type="molecule type" value="Genomic_DNA"/>
</dbReference>
<name>A0A1R1YFB9_9FUNG</name>
<proteinExistence type="predicted"/>
<gene>
    <name evidence="2" type="ORF">AYI69_g4227</name>
</gene>
<protein>
    <submittedName>
        <fullName evidence="2">Uncharacterized protein</fullName>
    </submittedName>
</protein>
<evidence type="ECO:0000313" key="2">
    <source>
        <dbReference type="EMBL" id="OMJ25602.1"/>
    </source>
</evidence>
<dbReference type="OrthoDB" id="5628028at2759"/>
<feature type="region of interest" description="Disordered" evidence="1">
    <location>
        <begin position="488"/>
        <end position="508"/>
    </location>
</feature>
<accession>A0A1R1YFB9</accession>
<feature type="compositionally biased region" description="Acidic residues" evidence="1">
    <location>
        <begin position="499"/>
        <end position="508"/>
    </location>
</feature>
<dbReference type="AlphaFoldDB" id="A0A1R1YFB9"/>
<sequence length="508" mass="57870">MQDLSDNKKIIKSIKLYDSKLIREQFKTKIKIVKRKVSPDLQVELKAENQNDNKKQLHNEIPKTKRIRILAGPKKKNYLFTPSKTDSDHNIEVSTRDFEKNIKDKVLILEKKEFKLPDSTPIPGNTTPIVKKSSDILAQFNQLKEKEKKLFNRQRDSEFLPQQKLSADDQRRLEGVNLEQENYNKSIINKIKDGFKNGSSKSINLSGQAADMYNLEIFLKSKLGNKIPWLEVEKNNLIFNYLKPSLDPLILRNYNIQKQCNTIHQIKKDSEIVSSPKEPSQKLIDTIPSKINSAPDQSKSSSVFPESHKVDIRAESFQAPDSNNNLTRVPEESKMYNIGDTNYSSSNVIKISDLEYLTAGSSNPRNSITKIESNVFETSNPKSITRENQMLNVIETGNNNKGYLEKNFKDSSYSLAASESYNSDCKKPHNLLDLGRKGVNAKYNKDIPNSNPNLKSAGTESNIEKYHVEASSRHYFFSKKHNLTECKNLDSGSKGLEASDIEDGELFE</sequence>
<dbReference type="Proteomes" id="UP000187429">
    <property type="component" value="Unassembled WGS sequence"/>
</dbReference>
<reference evidence="3" key="1">
    <citation type="submission" date="2017-01" db="EMBL/GenBank/DDBJ databases">
        <authorList>
            <person name="Wang Y."/>
            <person name="White M."/>
            <person name="Kvist S."/>
            <person name="Moncalvo J.-M."/>
        </authorList>
    </citation>
    <scope>NUCLEOTIDE SEQUENCE [LARGE SCALE GENOMIC DNA]</scope>
    <source>
        <strain evidence="3">ID-206-W2</strain>
    </source>
</reference>
<evidence type="ECO:0000256" key="1">
    <source>
        <dbReference type="SAM" id="MobiDB-lite"/>
    </source>
</evidence>
<comment type="caution">
    <text evidence="2">The sequence shown here is derived from an EMBL/GenBank/DDBJ whole genome shotgun (WGS) entry which is preliminary data.</text>
</comment>